<feature type="coiled-coil region" evidence="1">
    <location>
        <begin position="66"/>
        <end position="97"/>
    </location>
</feature>
<dbReference type="Pfam" id="PF10828">
    <property type="entry name" value="DUF2570"/>
    <property type="match status" value="1"/>
</dbReference>
<dbReference type="EMBL" id="FOBN01000004">
    <property type="protein sequence ID" value="SEM05171.1"/>
    <property type="molecule type" value="Genomic_DNA"/>
</dbReference>
<evidence type="ECO:0000313" key="4">
    <source>
        <dbReference type="Proteomes" id="UP000198883"/>
    </source>
</evidence>
<accession>A0A1H7V7F5</accession>
<dbReference type="Proteomes" id="UP000198883">
    <property type="component" value="Unassembled WGS sequence"/>
</dbReference>
<evidence type="ECO:0000313" key="3">
    <source>
        <dbReference type="EMBL" id="SEM05171.1"/>
    </source>
</evidence>
<keyword evidence="1" id="KW-0175">Coiled coil</keyword>
<keyword evidence="2" id="KW-0472">Membrane</keyword>
<name>A0A1H7V7F5_9PAST</name>
<keyword evidence="2" id="KW-1133">Transmembrane helix</keyword>
<proteinExistence type="predicted"/>
<reference evidence="4" key="1">
    <citation type="submission" date="2016-10" db="EMBL/GenBank/DDBJ databases">
        <authorList>
            <person name="Varghese N."/>
            <person name="Submissions S."/>
        </authorList>
    </citation>
    <scope>NUCLEOTIDE SEQUENCE [LARGE SCALE GENOMIC DNA]</scope>
    <source>
        <strain evidence="4">DSM 24204</strain>
    </source>
</reference>
<sequence>MFSRIQFTIRAVIAVLVLGLCSGLWVQYQMNLKLSAKVQAQSQLIIKQEEANQELVRNLKLERDAVTSYQQAVTSLREKANETKKNIKQTLQNEKCANTFLPSDISKQLQSISSN</sequence>
<evidence type="ECO:0000256" key="2">
    <source>
        <dbReference type="SAM" id="Phobius"/>
    </source>
</evidence>
<dbReference type="AlphaFoldDB" id="A0A1H7V7F5"/>
<keyword evidence="2" id="KW-0812">Transmembrane</keyword>
<dbReference type="InterPro" id="IPR022538">
    <property type="entry name" value="DUF2570"/>
</dbReference>
<dbReference type="STRING" id="97481.SAMN05444853_1041"/>
<feature type="transmembrane region" description="Helical" evidence="2">
    <location>
        <begin position="7"/>
        <end position="28"/>
    </location>
</feature>
<organism evidence="3 4">
    <name type="scientific">Phocoenobacter skyensis</name>
    <dbReference type="NCBI Taxonomy" id="97481"/>
    <lineage>
        <taxon>Bacteria</taxon>
        <taxon>Pseudomonadati</taxon>
        <taxon>Pseudomonadota</taxon>
        <taxon>Gammaproteobacteria</taxon>
        <taxon>Pasteurellales</taxon>
        <taxon>Pasteurellaceae</taxon>
        <taxon>Phocoenobacter</taxon>
    </lineage>
</organism>
<evidence type="ECO:0000256" key="1">
    <source>
        <dbReference type="SAM" id="Coils"/>
    </source>
</evidence>
<protein>
    <recommendedName>
        <fullName evidence="5">DUF2570 domain-containing protein</fullName>
    </recommendedName>
</protein>
<evidence type="ECO:0008006" key="5">
    <source>
        <dbReference type="Google" id="ProtNLM"/>
    </source>
</evidence>
<gene>
    <name evidence="3" type="ORF">SAMN05444853_1041</name>
</gene>